<evidence type="ECO:0000313" key="2">
    <source>
        <dbReference type="EMBL" id="DAD69047.1"/>
    </source>
</evidence>
<name>A0A8S5LGM7_9CAUD</name>
<evidence type="ECO:0000256" key="1">
    <source>
        <dbReference type="SAM" id="MobiDB-lite"/>
    </source>
</evidence>
<organism evidence="2">
    <name type="scientific">Siphoviridae sp. ctFiA6</name>
    <dbReference type="NCBI Taxonomy" id="2823573"/>
    <lineage>
        <taxon>Viruses</taxon>
        <taxon>Duplodnaviria</taxon>
        <taxon>Heunggongvirae</taxon>
        <taxon>Uroviricota</taxon>
        <taxon>Caudoviricetes</taxon>
    </lineage>
</organism>
<accession>A0A8S5LGM7</accession>
<dbReference type="CDD" id="cd22231">
    <property type="entry name" value="RHH_NikR_HicB-like"/>
    <property type="match status" value="1"/>
</dbReference>
<reference evidence="2" key="1">
    <citation type="journal article" date="2021" name="Proc. Natl. Acad. Sci. U.S.A.">
        <title>A Catalog of Tens of Thousands of Viruses from Human Metagenomes Reveals Hidden Associations with Chronic Diseases.</title>
        <authorList>
            <person name="Tisza M.J."/>
            <person name="Buck C.B."/>
        </authorList>
    </citation>
    <scope>NUCLEOTIDE SEQUENCE</scope>
    <source>
        <strain evidence="2">CtFiA6</strain>
    </source>
</reference>
<feature type="region of interest" description="Disordered" evidence="1">
    <location>
        <begin position="1"/>
        <end position="20"/>
    </location>
</feature>
<sequence>MRMTPKKLGRPTDNPKSTQFSVRFDKETLEILDKYCKENAIPRPEGVREAVRKLKKK</sequence>
<dbReference type="GO" id="GO:0006355">
    <property type="term" value="P:regulation of DNA-templated transcription"/>
    <property type="evidence" value="ECO:0007669"/>
    <property type="project" value="InterPro"/>
</dbReference>
<protein>
    <submittedName>
        <fullName evidence="2">Alginate and motility regulator</fullName>
    </submittedName>
</protein>
<dbReference type="EMBL" id="BK014714">
    <property type="protein sequence ID" value="DAD69047.1"/>
    <property type="molecule type" value="Genomic_DNA"/>
</dbReference>
<proteinExistence type="predicted"/>